<protein>
    <submittedName>
        <fullName evidence="2">Os03g0740833 protein</fullName>
    </submittedName>
</protein>
<feature type="region of interest" description="Disordered" evidence="1">
    <location>
        <begin position="13"/>
        <end position="76"/>
    </location>
</feature>
<organism evidence="2 3">
    <name type="scientific">Oryza sativa subsp. japonica</name>
    <name type="common">Rice</name>
    <dbReference type="NCBI Taxonomy" id="39947"/>
    <lineage>
        <taxon>Eukaryota</taxon>
        <taxon>Viridiplantae</taxon>
        <taxon>Streptophyta</taxon>
        <taxon>Embryophyta</taxon>
        <taxon>Tracheophyta</taxon>
        <taxon>Spermatophyta</taxon>
        <taxon>Magnoliopsida</taxon>
        <taxon>Liliopsida</taxon>
        <taxon>Poales</taxon>
        <taxon>Poaceae</taxon>
        <taxon>BOP clade</taxon>
        <taxon>Oryzoideae</taxon>
        <taxon>Oryzeae</taxon>
        <taxon>Oryzinae</taxon>
        <taxon>Oryza</taxon>
        <taxon>Oryza sativa</taxon>
    </lineage>
</organism>
<gene>
    <name evidence="2" type="ordered locus">Os03g0740833</name>
</gene>
<dbReference type="KEGG" id="dosa:Os03g0740833"/>
<evidence type="ECO:0000313" key="2">
    <source>
        <dbReference type="EMBL" id="BAH92364.1"/>
    </source>
</evidence>
<feature type="compositionally biased region" description="Polar residues" evidence="1">
    <location>
        <begin position="67"/>
        <end position="76"/>
    </location>
</feature>
<sequence length="146" mass="16526">MLVFPTPKQKLMQLKCPIRKAQKSKITSARTQETIEKTKPKSPEETETQQQNQPAKSELVEEKKRPNQATNHSKSAGNFLPRRLCFLIRFSSISAPSCSARLLRFFPHPMGGEVVVNSRKCFAAWIPECKRLFGPQNCKAGKSLKL</sequence>
<feature type="compositionally biased region" description="Basic and acidic residues" evidence="1">
    <location>
        <begin position="33"/>
        <end position="44"/>
    </location>
</feature>
<accession>A0A0N7KI09</accession>
<evidence type="ECO:0000256" key="1">
    <source>
        <dbReference type="SAM" id="MobiDB-lite"/>
    </source>
</evidence>
<dbReference type="AlphaFoldDB" id="A0A0N7KI09"/>
<proteinExistence type="predicted"/>
<reference evidence="2 3" key="1">
    <citation type="journal article" date="2005" name="Nature">
        <title>The map-based sequence of the rice genome.</title>
        <authorList>
            <consortium name="International rice genome sequencing project (IRGSP)"/>
            <person name="Matsumoto T."/>
            <person name="Wu J."/>
            <person name="Kanamori H."/>
            <person name="Katayose Y."/>
            <person name="Fujisawa M."/>
            <person name="Namiki N."/>
            <person name="Mizuno H."/>
            <person name="Yamamoto K."/>
            <person name="Antonio B.A."/>
            <person name="Baba T."/>
            <person name="Sakata K."/>
            <person name="Nagamura Y."/>
            <person name="Aoki H."/>
            <person name="Arikawa K."/>
            <person name="Arita K."/>
            <person name="Bito T."/>
            <person name="Chiden Y."/>
            <person name="Fujitsuka N."/>
            <person name="Fukunaka R."/>
            <person name="Hamada M."/>
            <person name="Harada C."/>
            <person name="Hayashi A."/>
            <person name="Hijishita S."/>
            <person name="Honda M."/>
            <person name="Hosokawa S."/>
            <person name="Ichikawa Y."/>
            <person name="Idonuma A."/>
            <person name="Iijima M."/>
            <person name="Ikeda M."/>
            <person name="Ikeno M."/>
            <person name="Ito K."/>
            <person name="Ito S."/>
            <person name="Ito T."/>
            <person name="Ito Y."/>
            <person name="Ito Y."/>
            <person name="Iwabuchi A."/>
            <person name="Kamiya K."/>
            <person name="Karasawa W."/>
            <person name="Kurita K."/>
            <person name="Katagiri S."/>
            <person name="Kikuta A."/>
            <person name="Kobayashi H."/>
            <person name="Kobayashi N."/>
            <person name="Machita K."/>
            <person name="Maehara T."/>
            <person name="Masukawa M."/>
            <person name="Mizubayashi T."/>
            <person name="Mukai Y."/>
            <person name="Nagasaki H."/>
            <person name="Nagata Y."/>
            <person name="Naito S."/>
            <person name="Nakashima M."/>
            <person name="Nakama Y."/>
            <person name="Nakamichi Y."/>
            <person name="Nakamura M."/>
            <person name="Meguro A."/>
            <person name="Negishi M."/>
            <person name="Ohta I."/>
            <person name="Ohta T."/>
            <person name="Okamoto M."/>
            <person name="Ono N."/>
            <person name="Saji S."/>
            <person name="Sakaguchi M."/>
            <person name="Sakai K."/>
            <person name="Shibata M."/>
            <person name="Shimokawa T."/>
            <person name="Song J."/>
            <person name="Takazaki Y."/>
            <person name="Terasawa K."/>
            <person name="Tsugane M."/>
            <person name="Tsuji K."/>
            <person name="Ueda S."/>
            <person name="Waki K."/>
            <person name="Yamagata H."/>
            <person name="Yamamoto M."/>
            <person name="Yamamoto S."/>
            <person name="Yamane H."/>
            <person name="Yoshiki S."/>
            <person name="Yoshihara R."/>
            <person name="Yukawa K."/>
            <person name="Zhong H."/>
            <person name="Yano M."/>
            <person name="Yuan Q."/>
            <person name="Ouyang S."/>
            <person name="Liu J."/>
            <person name="Jones K.M."/>
            <person name="Gansberger K."/>
            <person name="Moffat K."/>
            <person name="Hill J."/>
            <person name="Bera J."/>
            <person name="Fadrosh D."/>
            <person name="Jin S."/>
            <person name="Johri S."/>
            <person name="Kim M."/>
            <person name="Overton L."/>
            <person name="Reardon M."/>
            <person name="Tsitrin T."/>
            <person name="Vuong H."/>
            <person name="Weaver B."/>
            <person name="Ciecko A."/>
            <person name="Tallon L."/>
            <person name="Jackson J."/>
            <person name="Pai G."/>
            <person name="Aken S.V."/>
            <person name="Utterback T."/>
            <person name="Reidmuller S."/>
            <person name="Feldblyum T."/>
            <person name="Hsiao J."/>
            <person name="Zismann V."/>
            <person name="Iobst S."/>
            <person name="de Vazeille A.R."/>
            <person name="Buell C.R."/>
            <person name="Ying K."/>
            <person name="Li Y."/>
            <person name="Lu T."/>
            <person name="Huang Y."/>
            <person name="Zhao Q."/>
            <person name="Feng Q."/>
            <person name="Zhang L."/>
            <person name="Zhu J."/>
            <person name="Weng Q."/>
            <person name="Mu J."/>
            <person name="Lu Y."/>
            <person name="Fan D."/>
            <person name="Liu Y."/>
            <person name="Guan J."/>
            <person name="Zhang Y."/>
            <person name="Yu S."/>
            <person name="Liu X."/>
            <person name="Zhang Y."/>
            <person name="Hong G."/>
            <person name="Han B."/>
            <person name="Choisne N."/>
            <person name="Demange N."/>
            <person name="Orjeda G."/>
            <person name="Samain S."/>
            <person name="Cattolico L."/>
            <person name="Pelletier E."/>
            <person name="Couloux A."/>
            <person name="Segurens B."/>
            <person name="Wincker P."/>
            <person name="D'Hont A."/>
            <person name="Scarpelli C."/>
            <person name="Weissenbach J."/>
            <person name="Salanoubat M."/>
            <person name="Quetier F."/>
            <person name="Yu Y."/>
            <person name="Kim H.R."/>
            <person name="Rambo T."/>
            <person name="Currie J."/>
            <person name="Collura K."/>
            <person name="Luo M."/>
            <person name="Yang T."/>
            <person name="Ammiraju J.S.S."/>
            <person name="Engler F."/>
            <person name="Soderlund C."/>
            <person name="Wing R.A."/>
            <person name="Palmer L.E."/>
            <person name="de la Bastide M."/>
            <person name="Spiegel L."/>
            <person name="Nascimento L."/>
            <person name="Zutavern T."/>
            <person name="O'Shaughnessy A."/>
            <person name="Dike S."/>
            <person name="Dedhia N."/>
            <person name="Preston R."/>
            <person name="Balija V."/>
            <person name="McCombie W.R."/>
            <person name="Chow T."/>
            <person name="Chen H."/>
            <person name="Chung M."/>
            <person name="Chen C."/>
            <person name="Shaw J."/>
            <person name="Wu H."/>
            <person name="Hsiao K."/>
            <person name="Chao Y."/>
            <person name="Chu M."/>
            <person name="Cheng C."/>
            <person name="Hour A."/>
            <person name="Lee P."/>
            <person name="Lin S."/>
            <person name="Lin Y."/>
            <person name="Liou J."/>
            <person name="Liu S."/>
            <person name="Hsing Y."/>
            <person name="Raghuvanshi S."/>
            <person name="Mohanty A."/>
            <person name="Bharti A.K."/>
            <person name="Gaur A."/>
            <person name="Gupta V."/>
            <person name="Kumar D."/>
            <person name="Ravi V."/>
            <person name="Vij S."/>
            <person name="Kapur A."/>
            <person name="Khurana P."/>
            <person name="Khurana P."/>
            <person name="Khurana J.P."/>
            <person name="Tyagi A.K."/>
            <person name="Gaikwad K."/>
            <person name="Singh A."/>
            <person name="Dalal V."/>
            <person name="Srivastava S."/>
            <person name="Dixit A."/>
            <person name="Pal A.K."/>
            <person name="Ghazi I.A."/>
            <person name="Yadav M."/>
            <person name="Pandit A."/>
            <person name="Bhargava A."/>
            <person name="Sureshbabu K."/>
            <person name="Batra K."/>
            <person name="Sharma T.R."/>
            <person name="Mohapatra T."/>
            <person name="Singh N.K."/>
            <person name="Messing J."/>
            <person name="Nelson A.B."/>
            <person name="Fuks G."/>
            <person name="Kavchok S."/>
            <person name="Keizer G."/>
            <person name="Linton E."/>
            <person name="Llaca V."/>
            <person name="Song R."/>
            <person name="Tanyolac B."/>
            <person name="Young S."/>
            <person name="Ho-Il K."/>
            <person name="Hahn J.H."/>
            <person name="Sangsakoo G."/>
            <person name="Vanavichit A."/>
            <person name="de Mattos Luiz.A.T."/>
            <person name="Zimmer P.D."/>
            <person name="Malone G."/>
            <person name="Dellagostin O."/>
            <person name="de Oliveira A.C."/>
            <person name="Bevan M."/>
            <person name="Bancroft I."/>
            <person name="Minx P."/>
            <person name="Cordum H."/>
            <person name="Wilson R."/>
            <person name="Cheng Z."/>
            <person name="Jin W."/>
            <person name="Jiang J."/>
            <person name="Leong S.A."/>
            <person name="Iwama H."/>
            <person name="Gojobori T."/>
            <person name="Itoh T."/>
            <person name="Niimura Y."/>
            <person name="Fujii Y."/>
            <person name="Habara T."/>
            <person name="Sakai H."/>
            <person name="Sato Y."/>
            <person name="Wilson G."/>
            <person name="Kumar K."/>
            <person name="McCouch S."/>
            <person name="Juretic N."/>
            <person name="Hoen D."/>
            <person name="Wright S."/>
            <person name="Bruskiewich R."/>
            <person name="Bureau T."/>
            <person name="Miyao A."/>
            <person name="Hirochika H."/>
            <person name="Nishikawa T."/>
            <person name="Kadowaki K."/>
            <person name="Sugiura M."/>
            <person name="Burr B."/>
            <person name="Sasaki T."/>
        </authorList>
    </citation>
    <scope>NUCLEOTIDE SEQUENCE [LARGE SCALE GENOMIC DNA]</scope>
    <source>
        <strain evidence="3">cv. Nipponbare</strain>
    </source>
</reference>
<dbReference type="EMBL" id="AP008209">
    <property type="protein sequence ID" value="BAH92364.1"/>
    <property type="molecule type" value="Genomic_DNA"/>
</dbReference>
<evidence type="ECO:0000313" key="3">
    <source>
        <dbReference type="Proteomes" id="UP000000763"/>
    </source>
</evidence>
<dbReference type="Gramene" id="Os03t0740833-01">
    <property type="protein sequence ID" value="Os03t0740833-01"/>
    <property type="gene ID" value="Os03g0740833"/>
</dbReference>
<dbReference type="Proteomes" id="UP000000763">
    <property type="component" value="Chromosome 3"/>
</dbReference>
<name>A0A0N7KI09_ORYSJ</name>
<reference evidence="3" key="2">
    <citation type="journal article" date="2008" name="Nucleic Acids Res.">
        <title>The rice annotation project database (RAP-DB): 2008 update.</title>
        <authorList>
            <consortium name="The rice annotation project (RAP)"/>
        </authorList>
    </citation>
    <scope>GENOME REANNOTATION</scope>
    <source>
        <strain evidence="3">cv. Nipponbare</strain>
    </source>
</reference>